<evidence type="ECO:0000256" key="1">
    <source>
        <dbReference type="SAM" id="MobiDB-lite"/>
    </source>
</evidence>
<dbReference type="Proteomes" id="UP001301350">
    <property type="component" value="Unassembled WGS sequence"/>
</dbReference>
<dbReference type="AlphaFoldDB" id="A0AAV9IX41"/>
<reference evidence="2 3" key="1">
    <citation type="submission" date="2022-07" db="EMBL/GenBank/DDBJ databases">
        <title>Genome-wide signatures of adaptation to extreme environments.</title>
        <authorList>
            <person name="Cho C.H."/>
            <person name="Yoon H.S."/>
        </authorList>
    </citation>
    <scope>NUCLEOTIDE SEQUENCE [LARGE SCALE GENOMIC DNA]</scope>
    <source>
        <strain evidence="2 3">DBV 063 E5</strain>
    </source>
</reference>
<proteinExistence type="predicted"/>
<name>A0AAV9IX41_CYACA</name>
<keyword evidence="3" id="KW-1185">Reference proteome</keyword>
<organism evidence="2 3">
    <name type="scientific">Cyanidium caldarium</name>
    <name type="common">Red alga</name>
    <dbReference type="NCBI Taxonomy" id="2771"/>
    <lineage>
        <taxon>Eukaryota</taxon>
        <taxon>Rhodophyta</taxon>
        <taxon>Bangiophyceae</taxon>
        <taxon>Cyanidiales</taxon>
        <taxon>Cyanidiaceae</taxon>
        <taxon>Cyanidium</taxon>
    </lineage>
</organism>
<evidence type="ECO:0000313" key="3">
    <source>
        <dbReference type="Proteomes" id="UP001301350"/>
    </source>
</evidence>
<dbReference type="EMBL" id="JANCYW010000010">
    <property type="protein sequence ID" value="KAK4536900.1"/>
    <property type="molecule type" value="Genomic_DNA"/>
</dbReference>
<feature type="region of interest" description="Disordered" evidence="1">
    <location>
        <begin position="77"/>
        <end position="109"/>
    </location>
</feature>
<evidence type="ECO:0000313" key="2">
    <source>
        <dbReference type="EMBL" id="KAK4536900.1"/>
    </source>
</evidence>
<accession>A0AAV9IX41</accession>
<sequence length="109" mass="11979">MCKGLPFNKSFYEIMEEDEFEGVPPDIRERIVPQIPAYRTLFGAAARSAENDRRLWWVGGKDYANPEGIMELDAATREGRETGAPPDGAADGANGVAEECGTQDQKVTE</sequence>
<gene>
    <name evidence="2" type="ORF">CDCA_CDCA10G2925</name>
</gene>
<protein>
    <submittedName>
        <fullName evidence="2">Uncharacterized protein</fullName>
    </submittedName>
</protein>
<comment type="caution">
    <text evidence="2">The sequence shown here is derived from an EMBL/GenBank/DDBJ whole genome shotgun (WGS) entry which is preliminary data.</text>
</comment>
<feature type="compositionally biased region" description="Low complexity" evidence="1">
    <location>
        <begin position="83"/>
        <end position="95"/>
    </location>
</feature>